<proteinExistence type="predicted"/>
<evidence type="ECO:0000313" key="8">
    <source>
        <dbReference type="EMBL" id="KAK0715360.1"/>
    </source>
</evidence>
<feature type="domain" description="RZ-type" evidence="7">
    <location>
        <begin position="418"/>
        <end position="493"/>
    </location>
</feature>
<keyword evidence="6" id="KW-0391">Immunity</keyword>
<dbReference type="InterPro" id="IPR046439">
    <property type="entry name" value="ZF_RZ_dom"/>
</dbReference>
<keyword evidence="5" id="KW-0862">Zinc</keyword>
<evidence type="ECO:0000313" key="9">
    <source>
        <dbReference type="Proteomes" id="UP001172102"/>
    </source>
</evidence>
<evidence type="ECO:0000256" key="1">
    <source>
        <dbReference type="ARBA" id="ARBA00004496"/>
    </source>
</evidence>
<gene>
    <name evidence="8" type="ORF">B0H67DRAFT_600984</name>
</gene>
<dbReference type="PROSITE" id="PS51981">
    <property type="entry name" value="ZF_RZ"/>
    <property type="match status" value="1"/>
</dbReference>
<dbReference type="GO" id="GO:0002376">
    <property type="term" value="P:immune system process"/>
    <property type="evidence" value="ECO:0007669"/>
    <property type="project" value="UniProtKB-KW"/>
</dbReference>
<sequence>MPCAAPCDWVPCSRRCEKAMSCGHQCPSLCGEICPGPGYCQVCGPDDVKSTCVDFLEMKEYREIDLDKEPCVFPDCGHFLTVSSMDGQMNMVAHYELDASGLPAEVLGVSEPFSTGEEGIRVCPSCRGSLRSISRYGRIVRRGMLDEGTKKFISWSNSEYLKLIQQLVKEQEKLRSAPLAKAASSSGQPKKQQALTRSRLGHLVQLQQQLAGNSTRYAAAIALWHRLSGFRGKVRKEEQPFQRVADLVRHANRQNRTKLEFKFDESAIQVKGSLLATALLLRCDIIVLSDFFRLHSDGKLTVCPTKVKIDWSIYVKECANLISSARSAVLPREEVQGHIFAAQIYVFSQSFSSPVGDSPDQESAKEAGEASQRLKEAALEHINQARLLMDKYPSVAVLADEIEQVERMVNSGVFYREVTKDEMRAVYEAMAQELRGTGHWYTCENNHPFTVGDCGMPMEEAGCPECGAKVGGRDHVAAQGVRHAREIDQLARDVGRLAV</sequence>
<protein>
    <recommendedName>
        <fullName evidence="7">RZ-type domain-containing protein</fullName>
    </recommendedName>
</protein>
<dbReference type="GO" id="GO:0005737">
    <property type="term" value="C:cytoplasm"/>
    <property type="evidence" value="ECO:0007669"/>
    <property type="project" value="UniProtKB-SubCell"/>
</dbReference>
<keyword evidence="2" id="KW-0963">Cytoplasm</keyword>
<name>A0AA40AGC1_9PEZI</name>
<dbReference type="AlphaFoldDB" id="A0AA40AGC1"/>
<evidence type="ECO:0000256" key="6">
    <source>
        <dbReference type="ARBA" id="ARBA00022859"/>
    </source>
</evidence>
<keyword evidence="4" id="KW-0863">Zinc-finger</keyword>
<evidence type="ECO:0000256" key="4">
    <source>
        <dbReference type="ARBA" id="ARBA00022771"/>
    </source>
</evidence>
<evidence type="ECO:0000256" key="3">
    <source>
        <dbReference type="ARBA" id="ARBA00022723"/>
    </source>
</evidence>
<dbReference type="EMBL" id="JAUKUA010000004">
    <property type="protein sequence ID" value="KAK0715360.1"/>
    <property type="molecule type" value="Genomic_DNA"/>
</dbReference>
<keyword evidence="9" id="KW-1185">Reference proteome</keyword>
<comment type="subcellular location">
    <subcellularLocation>
        <location evidence="1">Cytoplasm</location>
    </subcellularLocation>
</comment>
<dbReference type="Proteomes" id="UP001172102">
    <property type="component" value="Unassembled WGS sequence"/>
</dbReference>
<evidence type="ECO:0000256" key="5">
    <source>
        <dbReference type="ARBA" id="ARBA00022833"/>
    </source>
</evidence>
<accession>A0AA40AGC1</accession>
<comment type="caution">
    <text evidence="8">The sequence shown here is derived from an EMBL/GenBank/DDBJ whole genome shotgun (WGS) entry which is preliminary data.</text>
</comment>
<evidence type="ECO:0000256" key="2">
    <source>
        <dbReference type="ARBA" id="ARBA00022490"/>
    </source>
</evidence>
<organism evidence="8 9">
    <name type="scientific">Lasiosphaeris hirsuta</name>
    <dbReference type="NCBI Taxonomy" id="260670"/>
    <lineage>
        <taxon>Eukaryota</taxon>
        <taxon>Fungi</taxon>
        <taxon>Dikarya</taxon>
        <taxon>Ascomycota</taxon>
        <taxon>Pezizomycotina</taxon>
        <taxon>Sordariomycetes</taxon>
        <taxon>Sordariomycetidae</taxon>
        <taxon>Sordariales</taxon>
        <taxon>Lasiosphaeriaceae</taxon>
        <taxon>Lasiosphaeris</taxon>
    </lineage>
</organism>
<evidence type="ECO:0000259" key="7">
    <source>
        <dbReference type="PROSITE" id="PS51981"/>
    </source>
</evidence>
<keyword evidence="3" id="KW-0479">Metal-binding</keyword>
<reference evidence="8" key="1">
    <citation type="submission" date="2023-06" db="EMBL/GenBank/DDBJ databases">
        <title>Genome-scale phylogeny and comparative genomics of the fungal order Sordariales.</title>
        <authorList>
            <consortium name="Lawrence Berkeley National Laboratory"/>
            <person name="Hensen N."/>
            <person name="Bonometti L."/>
            <person name="Westerberg I."/>
            <person name="Brannstrom I.O."/>
            <person name="Guillou S."/>
            <person name="Cros-Aarteil S."/>
            <person name="Calhoun S."/>
            <person name="Haridas S."/>
            <person name="Kuo A."/>
            <person name="Mondo S."/>
            <person name="Pangilinan J."/>
            <person name="Riley R."/>
            <person name="Labutti K."/>
            <person name="Andreopoulos B."/>
            <person name="Lipzen A."/>
            <person name="Chen C."/>
            <person name="Yanf M."/>
            <person name="Daum C."/>
            <person name="Ng V."/>
            <person name="Clum A."/>
            <person name="Steindorff A."/>
            <person name="Ohm R."/>
            <person name="Martin F."/>
            <person name="Silar P."/>
            <person name="Natvig D."/>
            <person name="Lalanne C."/>
            <person name="Gautier V."/>
            <person name="Ament-Velasquez S.L."/>
            <person name="Kruys A."/>
            <person name="Hutchinson M.I."/>
            <person name="Powell A.J."/>
            <person name="Barry K."/>
            <person name="Miller A.N."/>
            <person name="Grigoriev I.V."/>
            <person name="Debuchy R."/>
            <person name="Gladieux P."/>
            <person name="Thoren M.H."/>
            <person name="Johannesson H."/>
        </authorList>
    </citation>
    <scope>NUCLEOTIDE SEQUENCE</scope>
    <source>
        <strain evidence="8">SMH4607-1</strain>
    </source>
</reference>
<dbReference type="Pfam" id="PF20173">
    <property type="entry name" value="ZnF_RZ-type"/>
    <property type="match status" value="1"/>
</dbReference>
<dbReference type="GO" id="GO:0008270">
    <property type="term" value="F:zinc ion binding"/>
    <property type="evidence" value="ECO:0007669"/>
    <property type="project" value="UniProtKB-KW"/>
</dbReference>